<organism evidence="19 20">
    <name type="scientific">Knufia fluminis</name>
    <dbReference type="NCBI Taxonomy" id="191047"/>
    <lineage>
        <taxon>Eukaryota</taxon>
        <taxon>Fungi</taxon>
        <taxon>Dikarya</taxon>
        <taxon>Ascomycota</taxon>
        <taxon>Pezizomycotina</taxon>
        <taxon>Eurotiomycetes</taxon>
        <taxon>Chaetothyriomycetidae</taxon>
        <taxon>Chaetothyriales</taxon>
        <taxon>Trichomeriaceae</taxon>
        <taxon>Knufia</taxon>
    </lineage>
</organism>
<protein>
    <recommendedName>
        <fullName evidence="14">glucan 1,3-beta-glucosidase</fullName>
        <ecNumber evidence="14">3.2.1.58</ecNumber>
    </recommendedName>
    <alternativeName>
        <fullName evidence="15">Exo-1,3-beta-glucanase D</fullName>
    </alternativeName>
</protein>
<keyword evidence="4 17" id="KW-0812">Transmembrane</keyword>
<dbReference type="InterPro" id="IPR017853">
    <property type="entry name" value="GH"/>
</dbReference>
<evidence type="ECO:0000256" key="4">
    <source>
        <dbReference type="ARBA" id="ARBA00022692"/>
    </source>
</evidence>
<dbReference type="InterPro" id="IPR001547">
    <property type="entry name" value="Glyco_hydro_5"/>
</dbReference>
<feature type="domain" description="Glycoside hydrolase family 5" evidence="18">
    <location>
        <begin position="434"/>
        <end position="632"/>
    </location>
</feature>
<dbReference type="Proteomes" id="UP001316803">
    <property type="component" value="Unassembled WGS sequence"/>
</dbReference>
<comment type="similarity">
    <text evidence="2">Belongs to the glycosyl hydrolase 5 (cellulase A) family.</text>
</comment>
<dbReference type="SUPFAM" id="SSF51445">
    <property type="entry name" value="(Trans)glycosidases"/>
    <property type="match status" value="1"/>
</dbReference>
<dbReference type="GO" id="GO:0071555">
    <property type="term" value="P:cell wall organization"/>
    <property type="evidence" value="ECO:0007669"/>
    <property type="project" value="UniProtKB-KW"/>
</dbReference>
<keyword evidence="10" id="KW-0326">Glycosidase</keyword>
<evidence type="ECO:0000256" key="7">
    <source>
        <dbReference type="ARBA" id="ARBA00022989"/>
    </source>
</evidence>
<evidence type="ECO:0000256" key="11">
    <source>
        <dbReference type="ARBA" id="ARBA00023316"/>
    </source>
</evidence>
<evidence type="ECO:0000256" key="12">
    <source>
        <dbReference type="ARBA" id="ARBA00036824"/>
    </source>
</evidence>
<dbReference type="EC" id="3.2.1.58" evidence="14"/>
<feature type="region of interest" description="Disordered" evidence="16">
    <location>
        <begin position="1"/>
        <end position="248"/>
    </location>
</feature>
<evidence type="ECO:0000313" key="19">
    <source>
        <dbReference type="EMBL" id="KAK5956626.1"/>
    </source>
</evidence>
<evidence type="ECO:0000256" key="16">
    <source>
        <dbReference type="SAM" id="MobiDB-lite"/>
    </source>
</evidence>
<dbReference type="GO" id="GO:0004338">
    <property type="term" value="F:glucan exo-1,3-beta-glucosidase activity"/>
    <property type="evidence" value="ECO:0007669"/>
    <property type="project" value="UniProtKB-EC"/>
</dbReference>
<evidence type="ECO:0000256" key="15">
    <source>
        <dbReference type="ARBA" id="ARBA00041260"/>
    </source>
</evidence>
<name>A0AAN8EYJ7_9EURO</name>
<feature type="compositionally biased region" description="Low complexity" evidence="16">
    <location>
        <begin position="31"/>
        <end position="42"/>
    </location>
</feature>
<dbReference type="EMBL" id="JAKLMC020000004">
    <property type="protein sequence ID" value="KAK5956626.1"/>
    <property type="molecule type" value="Genomic_DNA"/>
</dbReference>
<dbReference type="PANTHER" id="PTHR31297">
    <property type="entry name" value="GLUCAN ENDO-1,6-BETA-GLUCOSIDASE B"/>
    <property type="match status" value="1"/>
</dbReference>
<feature type="compositionally biased region" description="Polar residues" evidence="16">
    <location>
        <begin position="155"/>
        <end position="173"/>
    </location>
</feature>
<evidence type="ECO:0000256" key="3">
    <source>
        <dbReference type="ARBA" id="ARBA00022475"/>
    </source>
</evidence>
<evidence type="ECO:0000256" key="8">
    <source>
        <dbReference type="ARBA" id="ARBA00023136"/>
    </source>
</evidence>
<evidence type="ECO:0000256" key="6">
    <source>
        <dbReference type="ARBA" id="ARBA00022968"/>
    </source>
</evidence>
<evidence type="ECO:0000313" key="20">
    <source>
        <dbReference type="Proteomes" id="UP001316803"/>
    </source>
</evidence>
<keyword evidence="11" id="KW-0961">Cell wall biogenesis/degradation</keyword>
<keyword evidence="20" id="KW-1185">Reference proteome</keyword>
<dbReference type="GO" id="GO:0005886">
    <property type="term" value="C:plasma membrane"/>
    <property type="evidence" value="ECO:0007669"/>
    <property type="project" value="UniProtKB-SubCell"/>
</dbReference>
<keyword evidence="3" id="KW-1003">Cell membrane</keyword>
<evidence type="ECO:0000256" key="17">
    <source>
        <dbReference type="SAM" id="Phobius"/>
    </source>
</evidence>
<proteinExistence type="inferred from homology"/>
<evidence type="ECO:0000256" key="5">
    <source>
        <dbReference type="ARBA" id="ARBA00022801"/>
    </source>
</evidence>
<feature type="compositionally biased region" description="Low complexity" evidence="16">
    <location>
        <begin position="302"/>
        <end position="314"/>
    </location>
</feature>
<feature type="compositionally biased region" description="Basic and acidic residues" evidence="16">
    <location>
        <begin position="106"/>
        <end position="128"/>
    </location>
</feature>
<dbReference type="GO" id="GO:0005576">
    <property type="term" value="C:extracellular region"/>
    <property type="evidence" value="ECO:0007669"/>
    <property type="project" value="TreeGrafter"/>
</dbReference>
<feature type="compositionally biased region" description="Basic and acidic residues" evidence="16">
    <location>
        <begin position="194"/>
        <end position="211"/>
    </location>
</feature>
<evidence type="ECO:0000256" key="1">
    <source>
        <dbReference type="ARBA" id="ARBA00004401"/>
    </source>
</evidence>
<dbReference type="AlphaFoldDB" id="A0AAN8EYJ7"/>
<feature type="compositionally biased region" description="Basic and acidic residues" evidence="16">
    <location>
        <begin position="175"/>
        <end position="187"/>
    </location>
</feature>
<evidence type="ECO:0000256" key="13">
    <source>
        <dbReference type="ARBA" id="ARBA00037126"/>
    </source>
</evidence>
<sequence>MPKERRRSSTARADADARPSFARPPGAKATPPSSYPSQQPSPVRRRSRSREHSRYYSEGTSDDDDSWSELERRRRGDPPQPQRKSKTRPSKAKESPAVSPAKKARTRTDGRRYRESDDEHERRGQRERDRHKRKTSEPPIAYDRGDRDRDRAKYTSGSSANSGTQLLSSNALSKLNEKNELAEFDAKRKARKKGEKEYELLKKDLKQTHEEKKRKKNRDVSGAILEEGRSDQKRRRKGGGGGGYGSYDEYDEKRELRRETKAPMSKKKKWLIIGAIALVVLIIIIVAAVIASKNKKGGGGNSDDSGGAASSASAPTNDCDASDTPESAKGTLLDISSWLDTTDFNCTYTAETVGGLSLMGLNSDWDDSAQANENTPALNKQWQYGKVPARGTNIGGWLNLEPFITPSMFNYPASDNVVDEWTLCQKLGSNCARTMENHYATFITKSDFKAIKDAGLDHVRIPYGYWAVKTYDGDPFVEGISWRYLLRAIEWCREYGLRVNLDIHGVPGSQNGWAHSGHQGTINWLNGPNGDENGQRTLDIHDQLSQFFAQDRYKNVVAFYGLVNEPKMINMDDPSKVIDWNQKAIALVRKNGIEQQLVFHDGFLALTEWENTMKGVDNKLMLDTHQYQIFNLGQLKLSHADKINVACSGWTGIMTVSNNPSTGWGPTINGEWSQADTDCTPNLNNVGAGSRWAGNLNTDTGAGAVQVNTPTCAEPPCSCAMANADPSQYTDSYKRFLQMYAEAQMHSFEQAQGWFYWTWKTESATQWSWKLGLAAGILPEKAYAPSFKCDSDVPDFSDLPDSY</sequence>
<keyword evidence="6" id="KW-0735">Signal-anchor</keyword>
<feature type="compositionally biased region" description="Basic and acidic residues" evidence="16">
    <location>
        <begin position="143"/>
        <end position="153"/>
    </location>
</feature>
<feature type="transmembrane region" description="Helical" evidence="17">
    <location>
        <begin position="270"/>
        <end position="291"/>
    </location>
</feature>
<comment type="function">
    <text evidence="13">Glucosidase involved in the degradation of cellulosic biomass. Active on lichenan.</text>
</comment>
<dbReference type="PANTHER" id="PTHR31297:SF34">
    <property type="entry name" value="GLUCAN 1,3-BETA-GLUCOSIDASE 2"/>
    <property type="match status" value="1"/>
</dbReference>
<evidence type="ECO:0000259" key="18">
    <source>
        <dbReference type="Pfam" id="PF00150"/>
    </source>
</evidence>
<comment type="catalytic activity">
    <reaction evidence="12">
        <text>Successive hydrolysis of beta-D-glucose units from the non-reducing ends of (1-&gt;3)-beta-D-glucans, releasing alpha-glucose.</text>
        <dbReference type="EC" id="3.2.1.58"/>
    </reaction>
</comment>
<dbReference type="Gene3D" id="3.20.20.80">
    <property type="entry name" value="Glycosidases"/>
    <property type="match status" value="1"/>
</dbReference>
<evidence type="ECO:0000256" key="2">
    <source>
        <dbReference type="ARBA" id="ARBA00005641"/>
    </source>
</evidence>
<feature type="region of interest" description="Disordered" evidence="16">
    <location>
        <begin position="294"/>
        <end position="326"/>
    </location>
</feature>
<evidence type="ECO:0000256" key="10">
    <source>
        <dbReference type="ARBA" id="ARBA00023295"/>
    </source>
</evidence>
<comment type="subcellular location">
    <subcellularLocation>
        <location evidence="1">Cell membrane</location>
        <topology evidence="1">Single-pass type II membrane protein</topology>
    </subcellularLocation>
</comment>
<evidence type="ECO:0000256" key="14">
    <source>
        <dbReference type="ARBA" id="ARBA00038929"/>
    </source>
</evidence>
<dbReference type="FunFam" id="3.20.20.80:FF:000033">
    <property type="entry name" value="Glucan 1,3-beta-glucosidase A"/>
    <property type="match status" value="1"/>
</dbReference>
<gene>
    <name evidence="19" type="ORF">OHC33_002112</name>
</gene>
<dbReference type="GO" id="GO:0009986">
    <property type="term" value="C:cell surface"/>
    <property type="evidence" value="ECO:0007669"/>
    <property type="project" value="TreeGrafter"/>
</dbReference>
<keyword evidence="9" id="KW-0325">Glycoprotein</keyword>
<dbReference type="Pfam" id="PF00150">
    <property type="entry name" value="Cellulase"/>
    <property type="match status" value="1"/>
</dbReference>
<comment type="caution">
    <text evidence="19">The sequence shown here is derived from an EMBL/GenBank/DDBJ whole genome shotgun (WGS) entry which is preliminary data.</text>
</comment>
<keyword evidence="7 17" id="KW-1133">Transmembrane helix</keyword>
<dbReference type="InterPro" id="IPR050386">
    <property type="entry name" value="Glycosyl_hydrolase_5"/>
</dbReference>
<keyword evidence="8 17" id="KW-0472">Membrane</keyword>
<accession>A0AAN8EYJ7</accession>
<reference evidence="19 20" key="1">
    <citation type="submission" date="2022-12" db="EMBL/GenBank/DDBJ databases">
        <title>Genomic features and morphological characterization of a novel Knufia sp. strain isolated from spacecraft assembly facility.</title>
        <authorList>
            <person name="Teixeira M."/>
            <person name="Chander A.M."/>
            <person name="Stajich J.E."/>
            <person name="Venkateswaran K."/>
        </authorList>
    </citation>
    <scope>NUCLEOTIDE SEQUENCE [LARGE SCALE GENOMIC DNA]</scope>
    <source>
        <strain evidence="19 20">FJI-L2-BK-P2</strain>
    </source>
</reference>
<keyword evidence="5" id="KW-0378">Hydrolase</keyword>
<dbReference type="GO" id="GO:0009251">
    <property type="term" value="P:glucan catabolic process"/>
    <property type="evidence" value="ECO:0007669"/>
    <property type="project" value="TreeGrafter"/>
</dbReference>
<evidence type="ECO:0000256" key="9">
    <source>
        <dbReference type="ARBA" id="ARBA00023180"/>
    </source>
</evidence>